<dbReference type="AlphaFoldDB" id="A0AAU7C450"/>
<dbReference type="InterPro" id="IPR009057">
    <property type="entry name" value="Homeodomain-like_sf"/>
</dbReference>
<dbReference type="SUPFAM" id="SSF46689">
    <property type="entry name" value="Homeodomain-like"/>
    <property type="match status" value="1"/>
</dbReference>
<reference evidence="1 3" key="2">
    <citation type="submission" date="2024-04" db="EMBL/GenBank/DDBJ databases">
        <title>Limosilactobacillus allomucosae sp. nov., a novel species isolated from wild boar faecal samples as potential probiotics for domestic pigs.</title>
        <authorList>
            <person name="Chen B."/>
        </authorList>
    </citation>
    <scope>NUCLEOTIDE SEQUENCE [LARGE SCALE GENOMIC DNA]</scope>
    <source>
        <strain evidence="1 3">WILCCON 0055</strain>
    </source>
</reference>
<gene>
    <name evidence="1" type="ORF">AAVZ08_02250</name>
    <name evidence="2" type="ORF">ABC765_02210</name>
</gene>
<dbReference type="GO" id="GO:0003677">
    <property type="term" value="F:DNA binding"/>
    <property type="evidence" value="ECO:0007669"/>
    <property type="project" value="InterPro"/>
</dbReference>
<protein>
    <submittedName>
        <fullName evidence="2">Transposase</fullName>
    </submittedName>
</protein>
<accession>A0AAU7C450</accession>
<dbReference type="RefSeq" id="WP_347952808.1">
    <property type="nucleotide sequence ID" value="NZ_CP154878.1"/>
</dbReference>
<evidence type="ECO:0000313" key="2">
    <source>
        <dbReference type="EMBL" id="XBG95960.1"/>
    </source>
</evidence>
<dbReference type="GO" id="GO:0006313">
    <property type="term" value="P:DNA transposition"/>
    <property type="evidence" value="ECO:0007669"/>
    <property type="project" value="InterPro"/>
</dbReference>
<dbReference type="KEGG" id="lalo:ABC765_02210"/>
<dbReference type="InterPro" id="IPR002514">
    <property type="entry name" value="Transposase_8"/>
</dbReference>
<dbReference type="GO" id="GO:0004803">
    <property type="term" value="F:transposase activity"/>
    <property type="evidence" value="ECO:0007669"/>
    <property type="project" value="InterPro"/>
</dbReference>
<dbReference type="EMBL" id="CP154878">
    <property type="protein sequence ID" value="XBG95960.1"/>
    <property type="molecule type" value="Genomic_DNA"/>
</dbReference>
<sequence>MNIYSPKLKGKIVHEYFERKDNISISKLSRQHDIDPRRVGEWIRNYRLRGKLIA</sequence>
<dbReference type="Proteomes" id="UP001456307">
    <property type="component" value="Unassembled WGS sequence"/>
</dbReference>
<reference evidence="2" key="1">
    <citation type="submission" date="2024-04" db="EMBL/GenBank/DDBJ databases">
        <title>Limosilactobacillus allomucosae sp. nov., a novel species isolated from wild boar faecal samples as a potential probiotics for domestic pigs.</title>
        <authorList>
            <person name="Chen B."/>
        </authorList>
    </citation>
    <scope>NUCLEOTIDE SEQUENCE</scope>
    <source>
        <strain evidence="2">WILCCON 0051</strain>
    </source>
</reference>
<evidence type="ECO:0000313" key="3">
    <source>
        <dbReference type="Proteomes" id="UP001456307"/>
    </source>
</evidence>
<keyword evidence="3" id="KW-1185">Reference proteome</keyword>
<dbReference type="Pfam" id="PF01527">
    <property type="entry name" value="HTH_Tnp_1"/>
    <property type="match status" value="1"/>
</dbReference>
<name>A0AAU7C450_9LACO</name>
<proteinExistence type="predicted"/>
<evidence type="ECO:0000313" key="1">
    <source>
        <dbReference type="EMBL" id="MEO5285458.1"/>
    </source>
</evidence>
<organism evidence="2">
    <name type="scientific">Limosilactobacillus allomucosae</name>
    <dbReference type="NCBI Taxonomy" id="3142938"/>
    <lineage>
        <taxon>Bacteria</taxon>
        <taxon>Bacillati</taxon>
        <taxon>Bacillota</taxon>
        <taxon>Bacilli</taxon>
        <taxon>Lactobacillales</taxon>
        <taxon>Lactobacillaceae</taxon>
        <taxon>Limosilactobacillus</taxon>
    </lineage>
</organism>
<dbReference type="EMBL" id="JBCNVT010000001">
    <property type="protein sequence ID" value="MEO5285458.1"/>
    <property type="molecule type" value="Genomic_DNA"/>
</dbReference>